<organism evidence="2 3">
    <name type="scientific">Glycomyces luteolus</name>
    <dbReference type="NCBI Taxonomy" id="2670330"/>
    <lineage>
        <taxon>Bacteria</taxon>
        <taxon>Bacillati</taxon>
        <taxon>Actinomycetota</taxon>
        <taxon>Actinomycetes</taxon>
        <taxon>Glycomycetales</taxon>
        <taxon>Glycomycetaceae</taxon>
        <taxon>Glycomyces</taxon>
    </lineage>
</organism>
<keyword evidence="1" id="KW-0732">Signal</keyword>
<reference evidence="2" key="1">
    <citation type="submission" date="2022-12" db="EMBL/GenBank/DDBJ databases">
        <title>Gycomyces niveus sp.nov.,a novel actinomycete isolated from soil in Shouguan.</title>
        <authorList>
            <person name="Yang X."/>
        </authorList>
    </citation>
    <scope>NUCLEOTIDE SEQUENCE</scope>
    <source>
        <strain evidence="2">NEAU-A15</strain>
    </source>
</reference>
<evidence type="ECO:0000313" key="3">
    <source>
        <dbReference type="Proteomes" id="UP001146067"/>
    </source>
</evidence>
<gene>
    <name evidence="2" type="ORF">O1R50_08215</name>
</gene>
<sequence length="230" mass="24258">MNTNDNRDTSTDKTAFRFARRAAVMALPLGLLAATAAGPVQAAHTDPAPLDPAAVPVPASVPVNVPIASEGAEFTIKNWEAKGKTKSKTYGTGPLEGQATLAETPEGASATDLILFNPVGEEGDLGQVRVTSVDPETPDADAAKQYVVAFEVEALPGHQRPVTLQTAPFEIKAVAEATDVTAFPPVNQLYQLQEPVKLYEQEDGQAATKSIGELESFDVIVNHSDDPAVR</sequence>
<feature type="signal peptide" evidence="1">
    <location>
        <begin position="1"/>
        <end position="42"/>
    </location>
</feature>
<feature type="chain" id="PRO_5040951475" evidence="1">
    <location>
        <begin position="43"/>
        <end position="230"/>
    </location>
</feature>
<accession>A0A9X3P9W4</accession>
<dbReference type="RefSeq" id="WP_270109449.1">
    <property type="nucleotide sequence ID" value="NZ_JAPZVP010000005.1"/>
</dbReference>
<comment type="caution">
    <text evidence="2">The sequence shown here is derived from an EMBL/GenBank/DDBJ whole genome shotgun (WGS) entry which is preliminary data.</text>
</comment>
<evidence type="ECO:0000313" key="2">
    <source>
        <dbReference type="EMBL" id="MDA1359603.1"/>
    </source>
</evidence>
<dbReference type="Proteomes" id="UP001146067">
    <property type="component" value="Unassembled WGS sequence"/>
</dbReference>
<evidence type="ECO:0000256" key="1">
    <source>
        <dbReference type="SAM" id="SignalP"/>
    </source>
</evidence>
<dbReference type="AlphaFoldDB" id="A0A9X3P9W4"/>
<dbReference type="EMBL" id="JAPZVP010000005">
    <property type="protein sequence ID" value="MDA1359603.1"/>
    <property type="molecule type" value="Genomic_DNA"/>
</dbReference>
<keyword evidence="3" id="KW-1185">Reference proteome</keyword>
<proteinExistence type="predicted"/>
<protein>
    <submittedName>
        <fullName evidence="2">Uncharacterized protein</fullName>
    </submittedName>
</protein>
<name>A0A9X3P9W4_9ACTN</name>